<accession>A0A1H9MAY3</accession>
<dbReference type="STRING" id="988801.SAMN05216522_11446"/>
<proteinExistence type="predicted"/>
<gene>
    <name evidence="1" type="ORF">SAMN05216522_11446</name>
</gene>
<organism evidence="1 2">
    <name type="scientific">Rosenbergiella nectarea</name>
    <dbReference type="NCBI Taxonomy" id="988801"/>
    <lineage>
        <taxon>Bacteria</taxon>
        <taxon>Pseudomonadati</taxon>
        <taxon>Pseudomonadota</taxon>
        <taxon>Gammaproteobacteria</taxon>
        <taxon>Enterobacterales</taxon>
        <taxon>Erwiniaceae</taxon>
        <taxon>Rosenbergiella</taxon>
    </lineage>
</organism>
<evidence type="ECO:0000313" key="1">
    <source>
        <dbReference type="EMBL" id="SER20848.1"/>
    </source>
</evidence>
<dbReference type="Proteomes" id="UP000242515">
    <property type="component" value="Unassembled WGS sequence"/>
</dbReference>
<name>A0A1H9MAY3_9GAMM</name>
<sequence>MAENLAEQRPFTQRVIVSLGKKILRWSGEFESRHSLIPSTPKIDNHYFPLG</sequence>
<dbReference type="EMBL" id="FOGC01000014">
    <property type="protein sequence ID" value="SER20848.1"/>
    <property type="molecule type" value="Genomic_DNA"/>
</dbReference>
<dbReference type="AlphaFoldDB" id="A0A1H9MAY3"/>
<dbReference type="RefSeq" id="WP_230527522.1">
    <property type="nucleotide sequence ID" value="NZ_FOGC01000014.1"/>
</dbReference>
<reference evidence="2" key="1">
    <citation type="submission" date="2016-10" db="EMBL/GenBank/DDBJ databases">
        <authorList>
            <person name="Varghese N."/>
            <person name="Submissions S."/>
        </authorList>
    </citation>
    <scope>NUCLEOTIDE SEQUENCE [LARGE SCALE GENOMIC DNA]</scope>
    <source>
        <strain evidence="2">8N4</strain>
    </source>
</reference>
<protein>
    <submittedName>
        <fullName evidence="1">Beta-hydroxylase</fullName>
    </submittedName>
</protein>
<keyword evidence="2" id="KW-1185">Reference proteome</keyword>
<evidence type="ECO:0000313" key="2">
    <source>
        <dbReference type="Proteomes" id="UP000242515"/>
    </source>
</evidence>